<protein>
    <submittedName>
        <fullName evidence="2">Uncharacterized protein</fullName>
    </submittedName>
</protein>
<gene>
    <name evidence="2" type="ORF">H171_2733</name>
</gene>
<keyword evidence="1" id="KW-0175">Coiled coil</keyword>
<dbReference type="Proteomes" id="UP000231092">
    <property type="component" value="Unassembled WGS sequence"/>
</dbReference>
<comment type="caution">
    <text evidence="2">The sequence shown here is derived from an EMBL/GenBank/DDBJ whole genome shotgun (WGS) entry which is preliminary data.</text>
</comment>
<dbReference type="OrthoDB" id="2085328at2"/>
<name>A0A2M8Z6Z4_9FIRM</name>
<dbReference type="RefSeq" id="WP_100305615.1">
    <property type="nucleotide sequence ID" value="NZ_PGET01000001.1"/>
</dbReference>
<proteinExistence type="predicted"/>
<reference evidence="2 3" key="1">
    <citation type="submission" date="2017-11" db="EMBL/GenBank/DDBJ databases">
        <title>Understudied soil microbes with underappreciated capabilities: Untangling the Clostridium saccharolyticum group.</title>
        <authorList>
            <person name="Leschine S."/>
        </authorList>
    </citation>
    <scope>NUCLEOTIDE SEQUENCE [LARGE SCALE GENOMIC DNA]</scope>
    <source>
        <strain evidence="2 3">18A</strain>
    </source>
</reference>
<dbReference type="AlphaFoldDB" id="A0A2M8Z6Z4"/>
<evidence type="ECO:0000313" key="2">
    <source>
        <dbReference type="EMBL" id="PJJ29198.1"/>
    </source>
</evidence>
<accession>A0A2M8Z6Z4</accession>
<evidence type="ECO:0000256" key="1">
    <source>
        <dbReference type="SAM" id="Coils"/>
    </source>
</evidence>
<organism evidence="2 3">
    <name type="scientific">[Clostridium] celerecrescens 18A</name>
    <dbReference type="NCBI Taxonomy" id="1286362"/>
    <lineage>
        <taxon>Bacteria</taxon>
        <taxon>Bacillati</taxon>
        <taxon>Bacillota</taxon>
        <taxon>Clostridia</taxon>
        <taxon>Lachnospirales</taxon>
        <taxon>Lachnospiraceae</taxon>
        <taxon>Lacrimispora</taxon>
    </lineage>
</organism>
<sequence length="172" mass="19770">MILSDKHQARKLIEIIESNIKKTKDQIVAILAENEAKDALANLKFDKTSFDPLSGEPINFIEMLNQAYSDLVVLKAVEDLMSRYEDKAFELNMGALTGFDIVSTDKKVVAECFATVTAFNNQKIKKDSKKLMQLNDDVKRYIYFYSREDSQDRIVAFTEKYGSIKYIRIEAF</sequence>
<evidence type="ECO:0000313" key="3">
    <source>
        <dbReference type="Proteomes" id="UP000231092"/>
    </source>
</evidence>
<dbReference type="EMBL" id="PGET01000001">
    <property type="protein sequence ID" value="PJJ29198.1"/>
    <property type="molecule type" value="Genomic_DNA"/>
</dbReference>
<feature type="coiled-coil region" evidence="1">
    <location>
        <begin position="6"/>
        <end position="33"/>
    </location>
</feature>